<feature type="signal peptide" evidence="1">
    <location>
        <begin position="1"/>
        <end position="25"/>
    </location>
</feature>
<sequence>MLGRLLLVIMAAILVAGCSTPLPNAQPKSSLEHMDDSIEKQLLDLNERVQRLEESHSRLLNFRRSHIDLTSGVPGQIVVVYYWDYLTTDLLQPVEVLIPASVDPLRGAIEALVAGVPDAGLFSGIGSFPELLNVSIDGRTAILEFDEQLEGFEGGTGWATAVLTSLVYTATADPRVSNVMVLTSNRPAVLHGMVWDTPKERSPLVLPQRVGELIRYEGPEHPKESRGEL</sequence>
<dbReference type="InterPro" id="IPR019606">
    <property type="entry name" value="GerMN"/>
</dbReference>
<dbReference type="Pfam" id="PF10646">
    <property type="entry name" value="Germane"/>
    <property type="match status" value="1"/>
</dbReference>
<feature type="chain" id="PRO_5047212083" evidence="1">
    <location>
        <begin position="26"/>
        <end position="229"/>
    </location>
</feature>
<evidence type="ECO:0000313" key="4">
    <source>
        <dbReference type="Proteomes" id="UP001519289"/>
    </source>
</evidence>
<proteinExistence type="predicted"/>
<feature type="domain" description="GerMN" evidence="2">
    <location>
        <begin position="105"/>
        <end position="192"/>
    </location>
</feature>
<evidence type="ECO:0000259" key="2">
    <source>
        <dbReference type="SMART" id="SM00909"/>
    </source>
</evidence>
<keyword evidence="4" id="KW-1185">Reference proteome</keyword>
<dbReference type="SMART" id="SM00909">
    <property type="entry name" value="Germane"/>
    <property type="match status" value="1"/>
</dbReference>
<reference evidence="3 4" key="1">
    <citation type="submission" date="2021-03" db="EMBL/GenBank/DDBJ databases">
        <title>Genomic Encyclopedia of Type Strains, Phase IV (KMG-IV): sequencing the most valuable type-strain genomes for metagenomic binning, comparative biology and taxonomic classification.</title>
        <authorList>
            <person name="Goeker M."/>
        </authorList>
    </citation>
    <scope>NUCLEOTIDE SEQUENCE [LARGE SCALE GENOMIC DNA]</scope>
    <source>
        <strain evidence="3 4">DSM 27138</strain>
    </source>
</reference>
<protein>
    <submittedName>
        <fullName evidence="3">Spore germination protein GerM</fullName>
    </submittedName>
</protein>
<dbReference type="Proteomes" id="UP001519289">
    <property type="component" value="Unassembled WGS sequence"/>
</dbReference>
<accession>A0ABS4JRC8</accession>
<evidence type="ECO:0000313" key="3">
    <source>
        <dbReference type="EMBL" id="MBP2018092.1"/>
    </source>
</evidence>
<comment type="caution">
    <text evidence="3">The sequence shown here is derived from an EMBL/GenBank/DDBJ whole genome shotgun (WGS) entry which is preliminary data.</text>
</comment>
<gene>
    <name evidence="3" type="ORF">J2Z79_001491</name>
</gene>
<name>A0ABS4JRC8_9FIRM</name>
<evidence type="ECO:0000256" key="1">
    <source>
        <dbReference type="SAM" id="SignalP"/>
    </source>
</evidence>
<dbReference type="EMBL" id="JAGGLG010000009">
    <property type="protein sequence ID" value="MBP2018092.1"/>
    <property type="molecule type" value="Genomic_DNA"/>
</dbReference>
<organism evidence="3 4">
    <name type="scientific">Symbiobacterium terraclitae</name>
    <dbReference type="NCBI Taxonomy" id="557451"/>
    <lineage>
        <taxon>Bacteria</taxon>
        <taxon>Bacillati</taxon>
        <taxon>Bacillota</taxon>
        <taxon>Clostridia</taxon>
        <taxon>Eubacteriales</taxon>
        <taxon>Symbiobacteriaceae</taxon>
        <taxon>Symbiobacterium</taxon>
    </lineage>
</organism>
<dbReference type="PROSITE" id="PS51257">
    <property type="entry name" value="PROKAR_LIPOPROTEIN"/>
    <property type="match status" value="1"/>
</dbReference>
<keyword evidence="1" id="KW-0732">Signal</keyword>
<dbReference type="RefSeq" id="WP_209466226.1">
    <property type="nucleotide sequence ID" value="NZ_JAGGLG010000009.1"/>
</dbReference>